<feature type="compositionally biased region" description="Polar residues" evidence="1">
    <location>
        <begin position="232"/>
        <end position="249"/>
    </location>
</feature>
<organism evidence="2 3">
    <name type="scientific">Motilimonas pumila</name>
    <dbReference type="NCBI Taxonomy" id="2303987"/>
    <lineage>
        <taxon>Bacteria</taxon>
        <taxon>Pseudomonadati</taxon>
        <taxon>Pseudomonadota</taxon>
        <taxon>Gammaproteobacteria</taxon>
        <taxon>Alteromonadales</taxon>
        <taxon>Alteromonadales genera incertae sedis</taxon>
        <taxon>Motilimonas</taxon>
    </lineage>
</organism>
<gene>
    <name evidence="2" type="ORF">D1Z90_02300</name>
</gene>
<dbReference type="EMBL" id="QZCH01000001">
    <property type="protein sequence ID" value="RJG51676.1"/>
    <property type="molecule type" value="Genomic_DNA"/>
</dbReference>
<name>A0A418YL24_9GAMM</name>
<sequence length="290" mass="31843">MHPQIDAARQDARHRELIPKTTQAEAYPAESEVGSEKDKAKSQQAQSSNSQNNSNGRVEERQSQGQQGSQQDNQAQDQQEQAQNQSADGRPNSARQEPGELTPEEEIVLDSMQARHREVVIHEQAHASVGGQYAGQPSYGYERGPDGQRYAVSGEVPISVSPISGDPEATIQKMRQVRSAALAPQNPSIADRKIAAEATRQLNAAYAELNQSVGAEFLQNPDQDAEDEKRTSSVMQTTGAESTDPSQFDPNARYVPQARSRMSLEADRAIESRYFGSVVPNQAQQLLYRV</sequence>
<reference evidence="2 3" key="2">
    <citation type="submission" date="2019-01" db="EMBL/GenBank/DDBJ databases">
        <title>Motilimonas pumilus sp. nov., isolated from the gut of sea cucumber (Apostichopus japonicus).</title>
        <authorList>
            <person name="Wang F.-Q."/>
            <person name="Ren L.-H."/>
            <person name="Lin Y.-W."/>
            <person name="Sun G.-H."/>
            <person name="Du Z.-J."/>
            <person name="Zhao J.-X."/>
            <person name="Liu X.-J."/>
            <person name="Liu L.-J."/>
        </authorList>
    </citation>
    <scope>NUCLEOTIDE SEQUENCE [LARGE SCALE GENOMIC DNA]</scope>
    <source>
        <strain evidence="2 3">PLHSC7-2</strain>
    </source>
</reference>
<accession>A0A418YL24</accession>
<feature type="compositionally biased region" description="Basic and acidic residues" evidence="1">
    <location>
        <begin position="8"/>
        <end position="18"/>
    </location>
</feature>
<evidence type="ECO:0000256" key="1">
    <source>
        <dbReference type="SAM" id="MobiDB-lite"/>
    </source>
</evidence>
<feature type="region of interest" description="Disordered" evidence="1">
    <location>
        <begin position="1"/>
        <end position="111"/>
    </location>
</feature>
<feature type="compositionally biased region" description="Low complexity" evidence="1">
    <location>
        <begin position="42"/>
        <end position="55"/>
    </location>
</feature>
<reference evidence="2 3" key="1">
    <citation type="submission" date="2018-09" db="EMBL/GenBank/DDBJ databases">
        <authorList>
            <person name="Wang F."/>
        </authorList>
    </citation>
    <scope>NUCLEOTIDE SEQUENCE [LARGE SCALE GENOMIC DNA]</scope>
    <source>
        <strain evidence="2 3">PLHSC7-2</strain>
    </source>
</reference>
<comment type="caution">
    <text evidence="2">The sequence shown here is derived from an EMBL/GenBank/DDBJ whole genome shotgun (WGS) entry which is preliminary data.</text>
</comment>
<dbReference type="Proteomes" id="UP000283255">
    <property type="component" value="Unassembled WGS sequence"/>
</dbReference>
<dbReference type="OrthoDB" id="9812722at2"/>
<dbReference type="InterPro" id="IPR021973">
    <property type="entry name" value="SprA-related"/>
</dbReference>
<evidence type="ECO:0000313" key="2">
    <source>
        <dbReference type="EMBL" id="RJG51676.1"/>
    </source>
</evidence>
<feature type="region of interest" description="Disordered" evidence="1">
    <location>
        <begin position="219"/>
        <end position="252"/>
    </location>
</feature>
<keyword evidence="3" id="KW-1185">Reference proteome</keyword>
<protein>
    <submittedName>
        <fullName evidence="2">Catalase</fullName>
    </submittedName>
</protein>
<evidence type="ECO:0000313" key="3">
    <source>
        <dbReference type="Proteomes" id="UP000283255"/>
    </source>
</evidence>
<feature type="compositionally biased region" description="Low complexity" evidence="1">
    <location>
        <begin position="63"/>
        <end position="89"/>
    </location>
</feature>
<proteinExistence type="predicted"/>
<dbReference type="AlphaFoldDB" id="A0A418YL24"/>
<dbReference type="Pfam" id="PF12118">
    <property type="entry name" value="SprA-related"/>
    <property type="match status" value="1"/>
</dbReference>